<gene>
    <name evidence="2" type="ORF">MPOL1434_LOCUS718</name>
</gene>
<feature type="compositionally biased region" description="Low complexity" evidence="1">
    <location>
        <begin position="1"/>
        <end position="20"/>
    </location>
</feature>
<feature type="compositionally biased region" description="Basic and acidic residues" evidence="1">
    <location>
        <begin position="27"/>
        <end position="37"/>
    </location>
</feature>
<organism evidence="2">
    <name type="scientific">Minutocellus polymorphus</name>
    <dbReference type="NCBI Taxonomy" id="265543"/>
    <lineage>
        <taxon>Eukaryota</taxon>
        <taxon>Sar</taxon>
        <taxon>Stramenopiles</taxon>
        <taxon>Ochrophyta</taxon>
        <taxon>Bacillariophyta</taxon>
        <taxon>Mediophyceae</taxon>
        <taxon>Cymatosirophycidae</taxon>
        <taxon>Cymatosirales</taxon>
        <taxon>Cymatosiraceae</taxon>
        <taxon>Minutocellus</taxon>
    </lineage>
</organism>
<name>A0A7S0ACX6_9STRA</name>
<accession>A0A7S0ACX6</accession>
<protein>
    <submittedName>
        <fullName evidence="2">Uncharacterized protein</fullName>
    </submittedName>
</protein>
<proteinExistence type="predicted"/>
<sequence>MPKNAAAASPARADGSASAASKKKAKKGGDTKDETTPYDKYFKHLTAFQDKHDFLGQMLIKGVSRSGGGDSDDEDYDAYGSDDEEAFNAKLTDEQMAGLRFVLITQNRSDQLDAMREYVLGDQANDGILMFNTSFSYGIHDGFYLLKSGMYAKKAKTSSQKFDLLFAYTYTLKEYDVWMHDNEGDMEDMVKDLAKLWKKLLSQDDSALGIDAEYTRPGVLALLEQFKDKVEDVDHCSFKFKYN</sequence>
<dbReference type="EMBL" id="HBEJ01001160">
    <property type="protein sequence ID" value="CAD8359950.1"/>
    <property type="molecule type" value="Transcribed_RNA"/>
</dbReference>
<reference evidence="2" key="1">
    <citation type="submission" date="2021-01" db="EMBL/GenBank/DDBJ databases">
        <authorList>
            <person name="Corre E."/>
            <person name="Pelletier E."/>
            <person name="Niang G."/>
            <person name="Scheremetjew M."/>
            <person name="Finn R."/>
            <person name="Kale V."/>
            <person name="Holt S."/>
            <person name="Cochrane G."/>
            <person name="Meng A."/>
            <person name="Brown T."/>
            <person name="Cohen L."/>
        </authorList>
    </citation>
    <scope>NUCLEOTIDE SEQUENCE</scope>
    <source>
        <strain evidence="2">CCMP3303</strain>
    </source>
</reference>
<evidence type="ECO:0000256" key="1">
    <source>
        <dbReference type="SAM" id="MobiDB-lite"/>
    </source>
</evidence>
<dbReference type="AlphaFoldDB" id="A0A7S0ACX6"/>
<evidence type="ECO:0000313" key="2">
    <source>
        <dbReference type="EMBL" id="CAD8359950.1"/>
    </source>
</evidence>
<feature type="region of interest" description="Disordered" evidence="1">
    <location>
        <begin position="1"/>
        <end position="37"/>
    </location>
</feature>